<evidence type="ECO:0000256" key="8">
    <source>
        <dbReference type="ARBA" id="ARBA00023163"/>
    </source>
</evidence>
<keyword evidence="4" id="KW-0548">Nucleotidyltransferase</keyword>
<evidence type="ECO:0000256" key="2">
    <source>
        <dbReference type="ARBA" id="ARBA00022478"/>
    </source>
</evidence>
<evidence type="ECO:0000256" key="7">
    <source>
        <dbReference type="ARBA" id="ARBA00023125"/>
    </source>
</evidence>
<keyword evidence="3" id="KW-0808">Transferase</keyword>
<evidence type="ECO:0008006" key="13">
    <source>
        <dbReference type="Google" id="ProtNLM"/>
    </source>
</evidence>
<dbReference type="InterPro" id="IPR007046">
    <property type="entry name" value="RNA_pol_sigma_54_core-bd"/>
</dbReference>
<keyword evidence="12" id="KW-1185">Reference proteome</keyword>
<dbReference type="RefSeq" id="WP_369018100.1">
    <property type="nucleotide sequence ID" value="NZ_CP121689.1"/>
</dbReference>
<dbReference type="Pfam" id="PF00309">
    <property type="entry name" value="Sigma54_AID"/>
    <property type="match status" value="1"/>
</dbReference>
<reference evidence="11 12" key="1">
    <citation type="submission" date="2023-03" db="EMBL/GenBank/DDBJ databases">
        <title>Novel Species.</title>
        <authorList>
            <person name="Ma S."/>
        </authorList>
    </citation>
    <scope>NUCLEOTIDE SEQUENCE [LARGE SCALE GENOMIC DNA]</scope>
    <source>
        <strain evidence="11 12">B11</strain>
    </source>
</reference>
<dbReference type="EMBL" id="CP121689">
    <property type="protein sequence ID" value="WZL75947.1"/>
    <property type="molecule type" value="Genomic_DNA"/>
</dbReference>
<dbReference type="InterPro" id="IPR007634">
    <property type="entry name" value="RNA_pol_sigma_54_DNA-bd"/>
</dbReference>
<dbReference type="PANTHER" id="PTHR32248">
    <property type="entry name" value="RNA POLYMERASE SIGMA-54 FACTOR"/>
    <property type="match status" value="1"/>
</dbReference>
<dbReference type="InterPro" id="IPR000394">
    <property type="entry name" value="RNA_pol_sigma_54"/>
</dbReference>
<evidence type="ECO:0000256" key="5">
    <source>
        <dbReference type="ARBA" id="ARBA00023015"/>
    </source>
</evidence>
<protein>
    <recommendedName>
        <fullName evidence="13">RNA polymerase sigma-54 factor</fullName>
    </recommendedName>
</protein>
<feature type="domain" description="RNA polymerase sigma factor 54 core-binding" evidence="10">
    <location>
        <begin position="94"/>
        <end position="187"/>
    </location>
</feature>
<evidence type="ECO:0000313" key="11">
    <source>
        <dbReference type="EMBL" id="WZL75947.1"/>
    </source>
</evidence>
<gene>
    <name evidence="11" type="ORF">QBE54_10240</name>
</gene>
<organism evidence="11 12">
    <name type="scientific">Thermatribacter velox</name>
    <dbReference type="NCBI Taxonomy" id="3039681"/>
    <lineage>
        <taxon>Bacteria</taxon>
        <taxon>Pseudomonadati</taxon>
        <taxon>Atribacterota</taxon>
        <taxon>Atribacteria</taxon>
        <taxon>Atribacterales</taxon>
        <taxon>Thermatribacteraceae</taxon>
        <taxon>Thermatribacter</taxon>
    </lineage>
</organism>
<evidence type="ECO:0000256" key="4">
    <source>
        <dbReference type="ARBA" id="ARBA00022695"/>
    </source>
</evidence>
<dbReference type="Pfam" id="PF04552">
    <property type="entry name" value="Sigma54_DBD"/>
    <property type="match status" value="1"/>
</dbReference>
<evidence type="ECO:0000259" key="9">
    <source>
        <dbReference type="Pfam" id="PF04552"/>
    </source>
</evidence>
<dbReference type="Proteomes" id="UP001461341">
    <property type="component" value="Chromosome"/>
</dbReference>
<keyword evidence="5" id="KW-0805">Transcription regulation</keyword>
<dbReference type="Gene3D" id="1.10.10.1330">
    <property type="entry name" value="RNA polymerase sigma-54 factor, core-binding domain"/>
    <property type="match status" value="1"/>
</dbReference>
<accession>A0ABZ2YBI6</accession>
<evidence type="ECO:0000256" key="6">
    <source>
        <dbReference type="ARBA" id="ARBA00023082"/>
    </source>
</evidence>
<keyword evidence="2" id="KW-0240">DNA-directed RNA polymerase</keyword>
<dbReference type="Pfam" id="PF04963">
    <property type="entry name" value="Sigma54_CBD"/>
    <property type="match status" value="1"/>
</dbReference>
<comment type="similarity">
    <text evidence="1">Belongs to the sigma-54 factor family.</text>
</comment>
<proteinExistence type="inferred from homology"/>
<dbReference type="InterPro" id="IPR038709">
    <property type="entry name" value="RpoN_core-bd_sf"/>
</dbReference>
<keyword evidence="8" id="KW-0804">Transcription</keyword>
<feature type="domain" description="RNA polymerase sigma factor 54 DNA-binding" evidence="9">
    <location>
        <begin position="286"/>
        <end position="434"/>
    </location>
</feature>
<sequence length="441" mass="50935">MKKPELRQSLAMHQKQKMIPKMMLAGEMMMLPLEELEMKLEQLLQENPFLEFEERMFCFACEQPLDRYLDFCPNCGRIVRNDTGYYLEDPGSFSEKRSFKELLEEEILSCVELSKEELKLLEVILANLDEEGFLRLDLRKFAFHLGVPEDQLQGVIEKVRAEGFVGFAAADTLEFVLLQCLNKGLITLEESFQLRKHPEKIRFLLKKGESLFVSFREFFEAGLDERGRKELDDTRRVSYDAEIVALGGDEYGVLLFDSPYLKLTLNEGFISLFKDKRSSLNSREQSFLEERLHEAREILSCLRYRNSLLLRALEYIVFREKKYLAGDNTAFVPLLQKEVAEALGVSIAAVCQVLKGKRVLLPSGVVKEVKFFFDPSYPAKQVIKQLIQKEDHKKPLSDASIAAYLRKQGFSVSRRTVTLYRDQLGILPSHSRKKLYASMTS</sequence>
<evidence type="ECO:0000313" key="12">
    <source>
        <dbReference type="Proteomes" id="UP001461341"/>
    </source>
</evidence>
<evidence type="ECO:0000256" key="1">
    <source>
        <dbReference type="ARBA" id="ARBA00008798"/>
    </source>
</evidence>
<evidence type="ECO:0000259" key="10">
    <source>
        <dbReference type="Pfam" id="PF04963"/>
    </source>
</evidence>
<dbReference type="PIRSF" id="PIRSF000774">
    <property type="entry name" value="RpoN"/>
    <property type="match status" value="1"/>
</dbReference>
<name>A0ABZ2YBI6_9BACT</name>
<dbReference type="Gene3D" id="1.10.10.60">
    <property type="entry name" value="Homeodomain-like"/>
    <property type="match status" value="1"/>
</dbReference>
<keyword evidence="7" id="KW-0238">DNA-binding</keyword>
<dbReference type="PROSITE" id="PS50044">
    <property type="entry name" value="SIGMA54_3"/>
    <property type="match status" value="1"/>
</dbReference>
<evidence type="ECO:0000256" key="3">
    <source>
        <dbReference type="ARBA" id="ARBA00022679"/>
    </source>
</evidence>
<keyword evidence="6" id="KW-0731">Sigma factor</keyword>
<dbReference type="PANTHER" id="PTHR32248:SF4">
    <property type="entry name" value="RNA POLYMERASE SIGMA-54 FACTOR"/>
    <property type="match status" value="1"/>
</dbReference>